<reference evidence="2 3" key="1">
    <citation type="journal article" date="2014" name="Genome Announc.">
        <title>Draft genome sequences of eight enterohepatic helicobacter species isolated from both laboratory and wild rodents.</title>
        <authorList>
            <person name="Sheh A."/>
            <person name="Shen Z."/>
            <person name="Fox J.G."/>
        </authorList>
    </citation>
    <scope>NUCLEOTIDE SEQUENCE [LARGE SCALE GENOMIC DNA]</scope>
    <source>
        <strain evidence="2 3">MIT 01-6451</strain>
    </source>
</reference>
<dbReference type="AlphaFoldDB" id="A0A4V6I3Q7"/>
<feature type="domain" description="PoNi C-terminal" evidence="1">
    <location>
        <begin position="114"/>
        <end position="217"/>
    </location>
</feature>
<evidence type="ECO:0000259" key="1">
    <source>
        <dbReference type="Pfam" id="PF08929"/>
    </source>
</evidence>
<comment type="caution">
    <text evidence="2">The sequence shown here is derived from an EMBL/GenBank/DDBJ whole genome shotgun (WGS) entry which is preliminary data.</text>
</comment>
<organism evidence="2 3">
    <name type="scientific">Helicobacter japonicus</name>
    <dbReference type="NCBI Taxonomy" id="425400"/>
    <lineage>
        <taxon>Bacteria</taxon>
        <taxon>Pseudomonadati</taxon>
        <taxon>Campylobacterota</taxon>
        <taxon>Epsilonproteobacteria</taxon>
        <taxon>Campylobacterales</taxon>
        <taxon>Helicobacteraceae</taxon>
        <taxon>Helicobacter</taxon>
    </lineage>
</organism>
<dbReference type="GeneID" id="82320948"/>
<sequence>MVRDIYKNEEYFTQYIEDEKRVYELFCKKYPNENHDSRYYNIAKAMYSRGDEDIELIKQYFIRYLNQWKNDFRIECYNDNAENLALMVICDMNTSWVFNKLNETNREADDLFYDDWLLHYLASKGKEKDCFERLTSEEAKFEDLKLFAQTKESEYFKKYLKGWYNKSRRCAWWADHKIPDDRLLYNGYWNFEGAAVLKILNYNKDEFKDYKYFPYDLI</sequence>
<dbReference type="InterPro" id="IPR015025">
    <property type="entry name" value="PoNi_C"/>
</dbReference>
<dbReference type="EMBL" id="JRMQ02000009">
    <property type="protein sequence ID" value="TLE00993.1"/>
    <property type="molecule type" value="Genomic_DNA"/>
</dbReference>
<dbReference type="RefSeq" id="WP_034360662.1">
    <property type="nucleotide sequence ID" value="NZ_CAMRWY010000005.1"/>
</dbReference>
<dbReference type="Pfam" id="PF08929">
    <property type="entry name" value="PoNi_C"/>
    <property type="match status" value="1"/>
</dbReference>
<gene>
    <name evidence="2" type="ORF">LS65_006700</name>
</gene>
<name>A0A4V6I3Q7_9HELI</name>
<dbReference type="OrthoDB" id="5324723at2"/>
<proteinExistence type="predicted"/>
<keyword evidence="3" id="KW-1185">Reference proteome</keyword>
<evidence type="ECO:0000313" key="2">
    <source>
        <dbReference type="EMBL" id="TLE00993.1"/>
    </source>
</evidence>
<dbReference type="STRING" id="425400.LS65_01195"/>
<evidence type="ECO:0000313" key="3">
    <source>
        <dbReference type="Proteomes" id="UP000029707"/>
    </source>
</evidence>
<dbReference type="Gene3D" id="1.10.3920.10">
    <property type="entry name" value="PA2201 C-terminal domain-like"/>
    <property type="match status" value="1"/>
</dbReference>
<dbReference type="SUPFAM" id="SSF140731">
    <property type="entry name" value="PA2201 C-terminal domain-like"/>
    <property type="match status" value="1"/>
</dbReference>
<accession>A0A4V6I3Q7</accession>
<dbReference type="InterPro" id="IPR028983">
    <property type="entry name" value="PA2201-like_C"/>
</dbReference>
<dbReference type="Proteomes" id="UP000029707">
    <property type="component" value="Unassembled WGS sequence"/>
</dbReference>
<protein>
    <submittedName>
        <fullName evidence="2">DUF1911 domain-containing protein</fullName>
    </submittedName>
</protein>